<sequence length="101" mass="11526">MSESFSLRLPSIGYSIRTQEVGYVLMVPLSCGYTWVAMTIFPLVACKLIRLSSRMPQKYSGNNQHILRKIQQSHLPGCQECLNYQHIRSQPPHATYPKSTL</sequence>
<keyword evidence="1" id="KW-0812">Transmembrane</keyword>
<gene>
    <name evidence="2" type="ORF">EVAR_29973_1</name>
</gene>
<dbReference type="AlphaFoldDB" id="A0A4C1VH25"/>
<keyword evidence="1" id="KW-0472">Membrane</keyword>
<dbReference type="Proteomes" id="UP000299102">
    <property type="component" value="Unassembled WGS sequence"/>
</dbReference>
<reference evidence="2 3" key="1">
    <citation type="journal article" date="2019" name="Commun. Biol.">
        <title>The bagworm genome reveals a unique fibroin gene that provides high tensile strength.</title>
        <authorList>
            <person name="Kono N."/>
            <person name="Nakamura H."/>
            <person name="Ohtoshi R."/>
            <person name="Tomita M."/>
            <person name="Numata K."/>
            <person name="Arakawa K."/>
        </authorList>
    </citation>
    <scope>NUCLEOTIDE SEQUENCE [LARGE SCALE GENOMIC DNA]</scope>
</reference>
<evidence type="ECO:0000313" key="2">
    <source>
        <dbReference type="EMBL" id="GBP37771.1"/>
    </source>
</evidence>
<feature type="transmembrane region" description="Helical" evidence="1">
    <location>
        <begin position="23"/>
        <end position="45"/>
    </location>
</feature>
<proteinExistence type="predicted"/>
<keyword evidence="1" id="KW-1133">Transmembrane helix</keyword>
<evidence type="ECO:0000313" key="3">
    <source>
        <dbReference type="Proteomes" id="UP000299102"/>
    </source>
</evidence>
<comment type="caution">
    <text evidence="2">The sequence shown here is derived from an EMBL/GenBank/DDBJ whole genome shotgun (WGS) entry which is preliminary data.</text>
</comment>
<protein>
    <submittedName>
        <fullName evidence="2">Uncharacterized protein</fullName>
    </submittedName>
</protein>
<evidence type="ECO:0000256" key="1">
    <source>
        <dbReference type="SAM" id="Phobius"/>
    </source>
</evidence>
<organism evidence="2 3">
    <name type="scientific">Eumeta variegata</name>
    <name type="common">Bagworm moth</name>
    <name type="synonym">Eumeta japonica</name>
    <dbReference type="NCBI Taxonomy" id="151549"/>
    <lineage>
        <taxon>Eukaryota</taxon>
        <taxon>Metazoa</taxon>
        <taxon>Ecdysozoa</taxon>
        <taxon>Arthropoda</taxon>
        <taxon>Hexapoda</taxon>
        <taxon>Insecta</taxon>
        <taxon>Pterygota</taxon>
        <taxon>Neoptera</taxon>
        <taxon>Endopterygota</taxon>
        <taxon>Lepidoptera</taxon>
        <taxon>Glossata</taxon>
        <taxon>Ditrysia</taxon>
        <taxon>Tineoidea</taxon>
        <taxon>Psychidae</taxon>
        <taxon>Oiketicinae</taxon>
        <taxon>Eumeta</taxon>
    </lineage>
</organism>
<accession>A0A4C1VH25</accession>
<name>A0A4C1VH25_EUMVA</name>
<dbReference type="EMBL" id="BGZK01000338">
    <property type="protein sequence ID" value="GBP37771.1"/>
    <property type="molecule type" value="Genomic_DNA"/>
</dbReference>
<keyword evidence="3" id="KW-1185">Reference proteome</keyword>